<accession>A0A2U1ZR85</accession>
<sequence length="165" mass="17381">MGPPGRVARRTPEPELPEDADGDHDGGTILDHQVAGLRDAGLVTVSPWSRPDAEPAPPELRLAFSHGPVVTLERPVLVGRAPEGQQGVDSQLVAVPSPKQDISRTHCEIRVDGEDVLVTDLRSTNGTIVSRPGQVPHRLHPGEGTSASVGSRIDLGDGIVIVVES</sequence>
<keyword evidence="1" id="KW-0597">Phosphoprotein</keyword>
<keyword evidence="5" id="KW-1185">Reference proteome</keyword>
<dbReference type="InterPro" id="IPR008984">
    <property type="entry name" value="SMAD_FHA_dom_sf"/>
</dbReference>
<gene>
    <name evidence="4" type="ORF">C8046_00875</name>
</gene>
<dbReference type="InterPro" id="IPR000253">
    <property type="entry name" value="FHA_dom"/>
</dbReference>
<evidence type="ECO:0000259" key="3">
    <source>
        <dbReference type="PROSITE" id="PS50006"/>
    </source>
</evidence>
<feature type="domain" description="FHA" evidence="3">
    <location>
        <begin position="76"/>
        <end position="130"/>
    </location>
</feature>
<dbReference type="SMART" id="SM00240">
    <property type="entry name" value="FHA"/>
    <property type="match status" value="1"/>
</dbReference>
<name>A0A2U1ZR85_9MICO</name>
<dbReference type="EMBL" id="PYHR01000002">
    <property type="protein sequence ID" value="PWD49488.1"/>
    <property type="molecule type" value="Genomic_DNA"/>
</dbReference>
<dbReference type="CDD" id="cd00060">
    <property type="entry name" value="FHA"/>
    <property type="match status" value="1"/>
</dbReference>
<feature type="region of interest" description="Disordered" evidence="2">
    <location>
        <begin position="1"/>
        <end position="30"/>
    </location>
</feature>
<protein>
    <recommendedName>
        <fullName evidence="3">FHA domain-containing protein</fullName>
    </recommendedName>
</protein>
<organism evidence="4 5">
    <name type="scientific">Serinibacter arcticus</name>
    <dbReference type="NCBI Taxonomy" id="1655435"/>
    <lineage>
        <taxon>Bacteria</taxon>
        <taxon>Bacillati</taxon>
        <taxon>Actinomycetota</taxon>
        <taxon>Actinomycetes</taxon>
        <taxon>Micrococcales</taxon>
        <taxon>Beutenbergiaceae</taxon>
        <taxon>Serinibacter</taxon>
    </lineage>
</organism>
<evidence type="ECO:0000256" key="2">
    <source>
        <dbReference type="SAM" id="MobiDB-lite"/>
    </source>
</evidence>
<dbReference type="Pfam" id="PF00498">
    <property type="entry name" value="FHA"/>
    <property type="match status" value="1"/>
</dbReference>
<evidence type="ECO:0000256" key="1">
    <source>
        <dbReference type="ARBA" id="ARBA00022553"/>
    </source>
</evidence>
<comment type="caution">
    <text evidence="4">The sequence shown here is derived from an EMBL/GenBank/DDBJ whole genome shotgun (WGS) entry which is preliminary data.</text>
</comment>
<dbReference type="PROSITE" id="PS50006">
    <property type="entry name" value="FHA_DOMAIN"/>
    <property type="match status" value="1"/>
</dbReference>
<evidence type="ECO:0000313" key="5">
    <source>
        <dbReference type="Proteomes" id="UP000245166"/>
    </source>
</evidence>
<dbReference type="Proteomes" id="UP000245166">
    <property type="component" value="Unassembled WGS sequence"/>
</dbReference>
<dbReference type="SUPFAM" id="SSF49879">
    <property type="entry name" value="SMAD/FHA domain"/>
    <property type="match status" value="1"/>
</dbReference>
<dbReference type="Gene3D" id="2.60.200.20">
    <property type="match status" value="1"/>
</dbReference>
<dbReference type="AlphaFoldDB" id="A0A2U1ZR85"/>
<reference evidence="4 5" key="1">
    <citation type="submission" date="2018-03" db="EMBL/GenBank/DDBJ databases">
        <title>Genome assembly of novel Miniimonas species PCH200.</title>
        <authorList>
            <person name="Thakur V."/>
            <person name="Kumar V."/>
            <person name="Singh D."/>
        </authorList>
    </citation>
    <scope>NUCLEOTIDE SEQUENCE [LARGE SCALE GENOMIC DNA]</scope>
    <source>
        <strain evidence="4 5">PCH200</strain>
    </source>
</reference>
<feature type="region of interest" description="Disordered" evidence="2">
    <location>
        <begin position="127"/>
        <end position="150"/>
    </location>
</feature>
<proteinExistence type="predicted"/>
<evidence type="ECO:0000313" key="4">
    <source>
        <dbReference type="EMBL" id="PWD49488.1"/>
    </source>
</evidence>